<comment type="caution">
    <text evidence="7">The sequence shown here is derived from an EMBL/GenBank/DDBJ whole genome shotgun (WGS) entry which is preliminary data.</text>
</comment>
<dbReference type="InterPro" id="IPR020557">
    <property type="entry name" value="Fumarate_lyase_CS"/>
</dbReference>
<dbReference type="FunFam" id="1.10.275.10:FF:000001">
    <property type="entry name" value="Fumarate hydratase, mitochondrial"/>
    <property type="match status" value="1"/>
</dbReference>
<dbReference type="InterPro" id="IPR018490">
    <property type="entry name" value="cNMP-bd_dom_sf"/>
</dbReference>
<feature type="region of interest" description="Disordered" evidence="4">
    <location>
        <begin position="492"/>
        <end position="514"/>
    </location>
</feature>
<feature type="region of interest" description="Disordered" evidence="4">
    <location>
        <begin position="1"/>
        <end position="21"/>
    </location>
</feature>
<dbReference type="Pfam" id="PF10415">
    <property type="entry name" value="FumaraseC_C"/>
    <property type="match status" value="1"/>
</dbReference>
<dbReference type="FunFam" id="1.20.200.10:FF:000001">
    <property type="entry name" value="Fumarate hydratase, mitochondrial"/>
    <property type="match status" value="1"/>
</dbReference>
<dbReference type="GO" id="GO:0006099">
    <property type="term" value="P:tricarboxylic acid cycle"/>
    <property type="evidence" value="ECO:0007669"/>
    <property type="project" value="InterPro"/>
</dbReference>
<reference evidence="7 8" key="1">
    <citation type="submission" date="2018-08" db="EMBL/GenBank/DDBJ databases">
        <title>Aphanomyces genome sequencing and annotation.</title>
        <authorList>
            <person name="Minardi D."/>
            <person name="Oidtmann B."/>
            <person name="Van Der Giezen M."/>
            <person name="Studholme D.J."/>
        </authorList>
    </citation>
    <scope>NUCLEOTIDE SEQUENCE [LARGE SCALE GENOMIC DNA]</scope>
    <source>
        <strain evidence="7 8">NJM0002</strain>
    </source>
</reference>
<dbReference type="FunFam" id="1.10.40.30:FF:000002">
    <property type="entry name" value="Fumarate hydratase class II"/>
    <property type="match status" value="1"/>
</dbReference>
<dbReference type="Gene3D" id="1.20.200.10">
    <property type="entry name" value="Fumarase/aspartase (Central domain)"/>
    <property type="match status" value="1"/>
</dbReference>
<evidence type="ECO:0000313" key="8">
    <source>
        <dbReference type="Proteomes" id="UP000285060"/>
    </source>
</evidence>
<dbReference type="InterPro" id="IPR000362">
    <property type="entry name" value="Fumarate_lyase_fam"/>
</dbReference>
<dbReference type="InterPro" id="IPR018951">
    <property type="entry name" value="Fumarase_C_C"/>
</dbReference>
<dbReference type="InterPro" id="IPR014710">
    <property type="entry name" value="RmlC-like_jellyroll"/>
</dbReference>
<feature type="transmembrane region" description="Helical" evidence="5">
    <location>
        <begin position="213"/>
        <end position="233"/>
    </location>
</feature>
<dbReference type="Gene3D" id="1.10.275.10">
    <property type="entry name" value="Fumarase/aspartase (N-terminal domain)"/>
    <property type="match status" value="1"/>
</dbReference>
<organism evidence="7 8">
    <name type="scientific">Aphanomyces invadans</name>
    <dbReference type="NCBI Taxonomy" id="157072"/>
    <lineage>
        <taxon>Eukaryota</taxon>
        <taxon>Sar</taxon>
        <taxon>Stramenopiles</taxon>
        <taxon>Oomycota</taxon>
        <taxon>Saprolegniomycetes</taxon>
        <taxon>Saprolegniales</taxon>
        <taxon>Verrucalvaceae</taxon>
        <taxon>Aphanomyces</taxon>
    </lineage>
</organism>
<evidence type="ECO:0000313" key="7">
    <source>
        <dbReference type="EMBL" id="RHY30090.1"/>
    </source>
</evidence>
<dbReference type="InterPro" id="IPR005677">
    <property type="entry name" value="Fum_hydII"/>
</dbReference>
<dbReference type="HAMAP" id="MF_00743">
    <property type="entry name" value="FumaraseC"/>
    <property type="match status" value="1"/>
</dbReference>
<evidence type="ECO:0000256" key="3">
    <source>
        <dbReference type="ARBA" id="ARBA00023239"/>
    </source>
</evidence>
<dbReference type="NCBIfam" id="TIGR00979">
    <property type="entry name" value="fumC_II"/>
    <property type="match status" value="1"/>
</dbReference>
<protein>
    <recommendedName>
        <fullName evidence="2">fumarate hydratase</fullName>
        <ecNumber evidence="2">4.2.1.2</ecNumber>
    </recommendedName>
</protein>
<dbReference type="PROSITE" id="PS00888">
    <property type="entry name" value="CNMP_BINDING_1"/>
    <property type="match status" value="1"/>
</dbReference>
<keyword evidence="3" id="KW-0456">Lyase</keyword>
<dbReference type="PRINTS" id="PR00149">
    <property type="entry name" value="FUMRATELYASE"/>
</dbReference>
<dbReference type="InterPro" id="IPR022761">
    <property type="entry name" value="Fumarate_lyase_N"/>
</dbReference>
<sequence>MTSMLHKASMATSGSGSLHGSKGRGLLQLVVSKSGLITSPASTSPAAQDTSSASALLVQASSGGSGALRRTSSKLLLQRSPSVTALLTQQKGSSKRLVVAVGKVLQHITQDSTRPSFVGGAAAVARTAAGLTKRLSLLRADTNVNAEELEHELNDMAASQMSLIARRHRAPFYMSIHSRFKRWWDALLAVVTFYAVVVVPMDLSFNLWDSFPWVHAVQALVEFVFILDIVVAFRTSFLISATHEEVTDVALIRRHYLTLWFWVDCLGSIPSSVLGCRFRHSDFAIVRLFVFLRSMLTQMNKVQDEQVHRQDSIELCLRNCHATSDLTSKINSFYSTAYSHESAHHASDLFHGMPEKLHFELSVALNQSFLNKVPLFRALEPEGIVAVMECVEETVAMPGDMIIRAGEPGRAFYMIKMGSVEVYDNLGPKGTRVSIKHMHAGEFFGEMSLIRQGTASANVIATSFCVLLVLYKEIFDWITMENEHLKSFMERSQERRSSEATAARRRIGGGMENSIESTSRLGATANMLRDFGKTDSRPQAHMSMGLAAKMRTLMHANRGRSTATRALRAVAEMSQYTAKEMVESTRIKVQHILPRSSVLFRGQVARLSSAAGVRVETDSLGKVEVDASKYWGAQTQRSLENFPIGGNRERMPMPVIKAMGIVKKCAAKYNLKLGKLDKAIAENIIKAADDVINGKLDDHFPLVVFQTGSGTQSNMNTNEVISNRAIEFMGGELGSKTPVHPNDHVNMGQSSNDSFPTAMHIAAVMEIHRVLLPGLRKLHAALDAKVAEFDGIIKIGRTHTQDATPMTLGQEFSGYREQIAYSIQRVEAVLPNLYKLALGGTAVGTGLNTTKGYDKEIAAIIAEETKFPFVTAPNKFEALAANDAIVEASGALNTIACSLMKIANDIRFLGSGPRSGLGELNLPANEPGSSIMPGKVNPTQCEAITMVCAQVIGNHVAVTVGGSNGHFELNVFKPVMISNLISSIRLIGDSAVAFTDNCVVGIEANRDTIDRLMKNSLMLVTALNPHIGYDKASKAAKKAHTEGTTLKEAVLSLGYLTSEEFDRYVRPEDMIGPK</sequence>
<dbReference type="Pfam" id="PF00027">
    <property type="entry name" value="cNMP_binding"/>
    <property type="match status" value="1"/>
</dbReference>
<dbReference type="SUPFAM" id="SSF51206">
    <property type="entry name" value="cAMP-binding domain-like"/>
    <property type="match status" value="1"/>
</dbReference>
<keyword evidence="5" id="KW-1133">Transmembrane helix</keyword>
<proteinExistence type="inferred from homology"/>
<evidence type="ECO:0000256" key="2">
    <source>
        <dbReference type="ARBA" id="ARBA00012921"/>
    </source>
</evidence>
<dbReference type="SUPFAM" id="SSF48557">
    <property type="entry name" value="L-aspartase-like"/>
    <property type="match status" value="1"/>
</dbReference>
<dbReference type="PROSITE" id="PS50042">
    <property type="entry name" value="CNMP_BINDING_3"/>
    <property type="match status" value="1"/>
</dbReference>
<dbReference type="Gene3D" id="2.60.120.10">
    <property type="entry name" value="Jelly Rolls"/>
    <property type="match status" value="1"/>
</dbReference>
<evidence type="ECO:0000256" key="4">
    <source>
        <dbReference type="SAM" id="MobiDB-lite"/>
    </source>
</evidence>
<dbReference type="SMART" id="SM00100">
    <property type="entry name" value="cNMP"/>
    <property type="match status" value="1"/>
</dbReference>
<keyword evidence="5" id="KW-0472">Membrane</keyword>
<dbReference type="Pfam" id="PF00206">
    <property type="entry name" value="Lyase_1"/>
    <property type="match status" value="1"/>
</dbReference>
<dbReference type="Gene3D" id="1.10.40.30">
    <property type="entry name" value="Fumarase/aspartase (C-terminal domain)"/>
    <property type="match status" value="1"/>
</dbReference>
<dbReference type="GO" id="GO:0004333">
    <property type="term" value="F:fumarate hydratase activity"/>
    <property type="evidence" value="ECO:0007669"/>
    <property type="project" value="UniProtKB-EC"/>
</dbReference>
<dbReference type="GO" id="GO:0006108">
    <property type="term" value="P:malate metabolic process"/>
    <property type="evidence" value="ECO:0007669"/>
    <property type="project" value="TreeGrafter"/>
</dbReference>
<dbReference type="PANTHER" id="PTHR11444:SF1">
    <property type="entry name" value="FUMARATE HYDRATASE, MITOCHONDRIAL"/>
    <property type="match status" value="1"/>
</dbReference>
<dbReference type="VEuPathDB" id="FungiDB:H310_07923"/>
<dbReference type="SUPFAM" id="SSF81324">
    <property type="entry name" value="Voltage-gated potassium channels"/>
    <property type="match status" value="1"/>
</dbReference>
<dbReference type="GO" id="GO:0005739">
    <property type="term" value="C:mitochondrion"/>
    <property type="evidence" value="ECO:0007669"/>
    <property type="project" value="TreeGrafter"/>
</dbReference>
<dbReference type="NCBIfam" id="NF008909">
    <property type="entry name" value="PRK12273.1"/>
    <property type="match status" value="1"/>
</dbReference>
<feature type="transmembrane region" description="Helical" evidence="5">
    <location>
        <begin position="183"/>
        <end position="201"/>
    </location>
</feature>
<comment type="similarity">
    <text evidence="1">Belongs to the class-II fumarase/aspartase family. Fumarase subfamily.</text>
</comment>
<evidence type="ECO:0000256" key="5">
    <source>
        <dbReference type="SAM" id="Phobius"/>
    </source>
</evidence>
<name>A0A3R7A9J8_9STRA</name>
<dbReference type="CDD" id="cd00038">
    <property type="entry name" value="CAP_ED"/>
    <property type="match status" value="1"/>
</dbReference>
<dbReference type="EC" id="4.2.1.2" evidence="2"/>
<accession>A0A3R7A9J8</accession>
<dbReference type="InterPro" id="IPR018488">
    <property type="entry name" value="cNMP-bd_CS"/>
</dbReference>
<dbReference type="PROSITE" id="PS00163">
    <property type="entry name" value="FUMARATE_LYASES"/>
    <property type="match status" value="1"/>
</dbReference>
<keyword evidence="8" id="KW-1185">Reference proteome</keyword>
<feature type="domain" description="Cyclic nucleotide-binding" evidence="6">
    <location>
        <begin position="375"/>
        <end position="496"/>
    </location>
</feature>
<keyword evidence="5" id="KW-0812">Transmembrane</keyword>
<dbReference type="GO" id="GO:0006106">
    <property type="term" value="P:fumarate metabolic process"/>
    <property type="evidence" value="ECO:0007669"/>
    <property type="project" value="InterPro"/>
</dbReference>
<dbReference type="Proteomes" id="UP000285060">
    <property type="component" value="Unassembled WGS sequence"/>
</dbReference>
<dbReference type="AlphaFoldDB" id="A0A3R7A9J8"/>
<dbReference type="InterPro" id="IPR024083">
    <property type="entry name" value="Fumarase/histidase_N"/>
</dbReference>
<dbReference type="PANTHER" id="PTHR11444">
    <property type="entry name" value="ASPARTATEAMMONIA/ARGININOSUCCINATE/ADENYLOSUCCINATE LYASE"/>
    <property type="match status" value="1"/>
</dbReference>
<dbReference type="InterPro" id="IPR000595">
    <property type="entry name" value="cNMP-bd_dom"/>
</dbReference>
<evidence type="ECO:0000259" key="6">
    <source>
        <dbReference type="PROSITE" id="PS50042"/>
    </source>
</evidence>
<dbReference type="CDD" id="cd01362">
    <property type="entry name" value="Fumarase_classII"/>
    <property type="match status" value="1"/>
</dbReference>
<evidence type="ECO:0000256" key="1">
    <source>
        <dbReference type="ARBA" id="ARBA00009084"/>
    </source>
</evidence>
<dbReference type="EMBL" id="QUSY01000357">
    <property type="protein sequence ID" value="RHY30090.1"/>
    <property type="molecule type" value="Genomic_DNA"/>
</dbReference>
<dbReference type="VEuPathDB" id="FungiDB:H310_07924"/>
<dbReference type="InterPro" id="IPR008948">
    <property type="entry name" value="L-Aspartase-like"/>
</dbReference>
<gene>
    <name evidence="7" type="ORF">DYB32_004631</name>
</gene>